<feature type="signal peptide" evidence="1">
    <location>
        <begin position="1"/>
        <end position="27"/>
    </location>
</feature>
<keyword evidence="1" id="KW-0732">Signal</keyword>
<evidence type="ECO:0008006" key="4">
    <source>
        <dbReference type="Google" id="ProtNLM"/>
    </source>
</evidence>
<reference evidence="2 3" key="1">
    <citation type="submission" date="2019-04" db="EMBL/GenBank/DDBJ databases">
        <title>Flavobacterium sp. strain DS2-A Genome sequencing and assembly.</title>
        <authorList>
            <person name="Kim I."/>
        </authorList>
    </citation>
    <scope>NUCLEOTIDE SEQUENCE [LARGE SCALE GENOMIC DNA]</scope>
    <source>
        <strain evidence="2 3">DS2-A</strain>
    </source>
</reference>
<proteinExistence type="predicted"/>
<protein>
    <recommendedName>
        <fullName evidence="4">DUF2946 domain-containing protein</fullName>
    </recommendedName>
</protein>
<evidence type="ECO:0000256" key="1">
    <source>
        <dbReference type="SAM" id="SignalP"/>
    </source>
</evidence>
<dbReference type="Proteomes" id="UP000297407">
    <property type="component" value="Unassembled WGS sequence"/>
</dbReference>
<accession>A0A4Z0LCL6</accession>
<evidence type="ECO:0000313" key="3">
    <source>
        <dbReference type="Proteomes" id="UP000297407"/>
    </source>
</evidence>
<name>A0A4Z0LCL6_9FLAO</name>
<sequence>MKKRLLIVNFFVLAAISFTILYQSAHSFEHLVKELTTEHCHHKYNSNSKAEITHSHHDYDNCFVCKYSFSNYIPAEIYSFEFFNAVSDTTRLFGYGEKLVFFTGSSYYLRGPPAIIV</sequence>
<organism evidence="2 3">
    <name type="scientific">Flavobacterium humi</name>
    <dbReference type="NCBI Taxonomy" id="2562683"/>
    <lineage>
        <taxon>Bacteria</taxon>
        <taxon>Pseudomonadati</taxon>
        <taxon>Bacteroidota</taxon>
        <taxon>Flavobacteriia</taxon>
        <taxon>Flavobacteriales</taxon>
        <taxon>Flavobacteriaceae</taxon>
        <taxon>Flavobacterium</taxon>
    </lineage>
</organism>
<gene>
    <name evidence="2" type="ORF">E4635_01540</name>
</gene>
<keyword evidence="3" id="KW-1185">Reference proteome</keyword>
<feature type="chain" id="PRO_5021494379" description="DUF2946 domain-containing protein" evidence="1">
    <location>
        <begin position="28"/>
        <end position="117"/>
    </location>
</feature>
<dbReference type="EMBL" id="SRLH01000001">
    <property type="protein sequence ID" value="TGD59642.1"/>
    <property type="molecule type" value="Genomic_DNA"/>
</dbReference>
<evidence type="ECO:0000313" key="2">
    <source>
        <dbReference type="EMBL" id="TGD59642.1"/>
    </source>
</evidence>
<dbReference type="OrthoDB" id="1445232at2"/>
<dbReference type="RefSeq" id="WP_135524849.1">
    <property type="nucleotide sequence ID" value="NZ_SRLH01000001.1"/>
</dbReference>
<comment type="caution">
    <text evidence="2">The sequence shown here is derived from an EMBL/GenBank/DDBJ whole genome shotgun (WGS) entry which is preliminary data.</text>
</comment>
<dbReference type="AlphaFoldDB" id="A0A4Z0LCL6"/>